<evidence type="ECO:0000313" key="3">
    <source>
        <dbReference type="Proteomes" id="UP000241447"/>
    </source>
</evidence>
<protein>
    <recommendedName>
        <fullName evidence="4">OmpR/PhoB-type domain-containing protein</fullName>
    </recommendedName>
</protein>
<dbReference type="InterPro" id="IPR036388">
    <property type="entry name" value="WH-like_DNA-bd_sf"/>
</dbReference>
<dbReference type="Gene3D" id="1.10.10.10">
    <property type="entry name" value="Winged helix-like DNA-binding domain superfamily/Winged helix DNA-binding domain"/>
    <property type="match status" value="1"/>
</dbReference>
<name>A0A2R4M686_9RHOB</name>
<evidence type="ECO:0000256" key="1">
    <source>
        <dbReference type="SAM" id="Phobius"/>
    </source>
</evidence>
<dbReference type="GO" id="GO:0003677">
    <property type="term" value="F:DNA binding"/>
    <property type="evidence" value="ECO:0007669"/>
    <property type="project" value="InterPro"/>
</dbReference>
<organism evidence="2 3">
    <name type="scientific">Celeribacter baekdonensis</name>
    <dbReference type="NCBI Taxonomy" id="875171"/>
    <lineage>
        <taxon>Bacteria</taxon>
        <taxon>Pseudomonadati</taxon>
        <taxon>Pseudomonadota</taxon>
        <taxon>Alphaproteobacteria</taxon>
        <taxon>Rhodobacterales</taxon>
        <taxon>Roseobacteraceae</taxon>
        <taxon>Celeribacter</taxon>
    </lineage>
</organism>
<dbReference type="SUPFAM" id="SSF103473">
    <property type="entry name" value="MFS general substrate transporter"/>
    <property type="match status" value="1"/>
</dbReference>
<accession>A0A2R4M686</accession>
<keyword evidence="1" id="KW-0472">Membrane</keyword>
<feature type="transmembrane region" description="Helical" evidence="1">
    <location>
        <begin position="87"/>
        <end position="113"/>
    </location>
</feature>
<dbReference type="OrthoDB" id="7842088at2"/>
<sequence length="232" mass="25404">MLATISSDTDSRKVSRVVIFGMGAIVAILLIAAVFLFLNLPDANAFNARVERIFVENDLTSTAEIKLLEILAQSGTSFSDTLTSYRMVIFVLLIFATALLIAALVFLVTIIALNRRMSEIEKRGIEVSSLMISRAEHTVYLNNMEFKLTPAAIETLSVLAEARLDDEVMSGAEIESVISGRPSVDCDEAAGATRIKRLRDTLGNQMVSELLVKNIARKGYMLSCPPDVIKMV</sequence>
<evidence type="ECO:0008006" key="4">
    <source>
        <dbReference type="Google" id="ProtNLM"/>
    </source>
</evidence>
<dbReference type="GO" id="GO:0006355">
    <property type="term" value="P:regulation of DNA-templated transcription"/>
    <property type="evidence" value="ECO:0007669"/>
    <property type="project" value="InterPro"/>
</dbReference>
<evidence type="ECO:0000313" key="2">
    <source>
        <dbReference type="EMBL" id="AVW92721.1"/>
    </source>
</evidence>
<dbReference type="SUPFAM" id="SSF46894">
    <property type="entry name" value="C-terminal effector domain of the bipartite response regulators"/>
    <property type="match status" value="1"/>
</dbReference>
<reference evidence="2 3" key="1">
    <citation type="submission" date="2018-03" db="EMBL/GenBank/DDBJ databases">
        <title>The Complete Genome of Celeribacter baekdonensis strain LH4, a Thiosulfate-Oxidizing Alphaproteobacterium Isolated from Gulf of Mexico Continental Slope Sediments.</title>
        <authorList>
            <person name="Flood B.E."/>
            <person name="Bailey J.V."/>
            <person name="Leprich D."/>
        </authorList>
    </citation>
    <scope>NUCLEOTIDE SEQUENCE [LARGE SCALE GENOMIC DNA]</scope>
    <source>
        <strain evidence="2 3">LH4</strain>
    </source>
</reference>
<dbReference type="EMBL" id="CP028475">
    <property type="protein sequence ID" value="AVW92721.1"/>
    <property type="molecule type" value="Genomic_DNA"/>
</dbReference>
<dbReference type="AlphaFoldDB" id="A0A2R4M686"/>
<dbReference type="InterPro" id="IPR036259">
    <property type="entry name" value="MFS_trans_sf"/>
</dbReference>
<dbReference type="KEGG" id="cbak:DA792_17815"/>
<dbReference type="Proteomes" id="UP000241447">
    <property type="component" value="Chromosome"/>
</dbReference>
<dbReference type="InterPro" id="IPR016032">
    <property type="entry name" value="Sig_transdc_resp-reg_C-effctor"/>
</dbReference>
<keyword evidence="1" id="KW-1133">Transmembrane helix</keyword>
<proteinExistence type="predicted"/>
<feature type="transmembrane region" description="Helical" evidence="1">
    <location>
        <begin position="17"/>
        <end position="38"/>
    </location>
</feature>
<gene>
    <name evidence="2" type="ORF">DA792_17815</name>
</gene>
<keyword evidence="1" id="KW-0812">Transmembrane</keyword>